<proteinExistence type="predicted"/>
<organism evidence="2 3">
    <name type="scientific">Choanephora cucurbitarum</name>
    <dbReference type="NCBI Taxonomy" id="101091"/>
    <lineage>
        <taxon>Eukaryota</taxon>
        <taxon>Fungi</taxon>
        <taxon>Fungi incertae sedis</taxon>
        <taxon>Mucoromycota</taxon>
        <taxon>Mucoromycotina</taxon>
        <taxon>Mucoromycetes</taxon>
        <taxon>Mucorales</taxon>
        <taxon>Mucorineae</taxon>
        <taxon>Choanephoraceae</taxon>
        <taxon>Choanephoroideae</taxon>
        <taxon>Choanephora</taxon>
    </lineage>
</organism>
<feature type="compositionally biased region" description="Pro residues" evidence="1">
    <location>
        <begin position="63"/>
        <end position="73"/>
    </location>
</feature>
<feature type="compositionally biased region" description="Polar residues" evidence="1">
    <location>
        <begin position="85"/>
        <end position="95"/>
    </location>
</feature>
<dbReference type="AlphaFoldDB" id="A0A1C7NQR3"/>
<evidence type="ECO:0000313" key="3">
    <source>
        <dbReference type="Proteomes" id="UP000093000"/>
    </source>
</evidence>
<dbReference type="EMBL" id="LUGH01000035">
    <property type="protein sequence ID" value="OBZ90756.1"/>
    <property type="molecule type" value="Genomic_DNA"/>
</dbReference>
<keyword evidence="3" id="KW-1185">Reference proteome</keyword>
<comment type="caution">
    <text evidence="2">The sequence shown here is derived from an EMBL/GenBank/DDBJ whole genome shotgun (WGS) entry which is preliminary data.</text>
</comment>
<dbReference type="Proteomes" id="UP000093000">
    <property type="component" value="Unassembled WGS sequence"/>
</dbReference>
<protein>
    <submittedName>
        <fullName evidence="2">Uncharacterized protein</fullName>
    </submittedName>
</protein>
<dbReference type="OrthoDB" id="2290159at2759"/>
<dbReference type="InParanoid" id="A0A1C7NQR3"/>
<evidence type="ECO:0000256" key="1">
    <source>
        <dbReference type="SAM" id="MobiDB-lite"/>
    </source>
</evidence>
<reference evidence="2 3" key="1">
    <citation type="submission" date="2016-03" db="EMBL/GenBank/DDBJ databases">
        <title>Choanephora cucurbitarum.</title>
        <authorList>
            <person name="Min B."/>
            <person name="Park H."/>
            <person name="Park J.-H."/>
            <person name="Shin H.-D."/>
            <person name="Choi I.-G."/>
        </authorList>
    </citation>
    <scope>NUCLEOTIDE SEQUENCE [LARGE SCALE GENOMIC DNA]</scope>
    <source>
        <strain evidence="2 3">KUS-F28377</strain>
    </source>
</reference>
<feature type="region of interest" description="Disordered" evidence="1">
    <location>
        <begin position="57"/>
        <end position="115"/>
    </location>
</feature>
<sequence length="176" mass="19487">MPVLNITQHHEEYSMHLLESHTILKTKSIMTVNINSSLDNRTVHCSTNTSRLSVTHLTSEHPQSPPVSPPPLSPTMTRPSWRMVHSSTYQPACSISSNSSEEDSKDEEDDDNAPLGLLIQKPMDCLSLLSDMSEDGDDDLIPIARLSISRSGVHHLSAAEKYKAKVKARLRMDSGN</sequence>
<gene>
    <name evidence="2" type="ORF">A0J61_01206</name>
</gene>
<feature type="compositionally biased region" description="Acidic residues" evidence="1">
    <location>
        <begin position="100"/>
        <end position="112"/>
    </location>
</feature>
<evidence type="ECO:0000313" key="2">
    <source>
        <dbReference type="EMBL" id="OBZ90756.1"/>
    </source>
</evidence>
<name>A0A1C7NQR3_9FUNG</name>
<accession>A0A1C7NQR3</accession>